<dbReference type="Proteomes" id="UP000717995">
    <property type="component" value="Unassembled WGS sequence"/>
</dbReference>
<evidence type="ECO:0000256" key="6">
    <source>
        <dbReference type="ARBA" id="ARBA00022692"/>
    </source>
</evidence>
<dbReference type="InterPro" id="IPR012902">
    <property type="entry name" value="N_methyl_site"/>
</dbReference>
<reference evidence="12 13" key="1">
    <citation type="submission" date="2021-02" db="EMBL/GenBank/DDBJ databases">
        <authorList>
            <person name="Lee D.-H."/>
        </authorList>
    </citation>
    <scope>NUCLEOTIDE SEQUENCE [LARGE SCALE GENOMIC DNA]</scope>
    <source>
        <strain evidence="12 13">UL073</strain>
    </source>
</reference>
<evidence type="ECO:0000313" key="12">
    <source>
        <dbReference type="EMBL" id="MBM7063105.1"/>
    </source>
</evidence>
<evidence type="ECO:0000313" key="13">
    <source>
        <dbReference type="Proteomes" id="UP000717995"/>
    </source>
</evidence>
<dbReference type="EMBL" id="JAFEUP010000006">
    <property type="protein sequence ID" value="MBM7063105.1"/>
    <property type="molecule type" value="Genomic_DNA"/>
</dbReference>
<dbReference type="Gene3D" id="3.55.40.10">
    <property type="entry name" value="minor pseudopilin epsh domain"/>
    <property type="match status" value="1"/>
</dbReference>
<dbReference type="InterPro" id="IPR045584">
    <property type="entry name" value="Pilin-like"/>
</dbReference>
<evidence type="ECO:0000256" key="8">
    <source>
        <dbReference type="ARBA" id="ARBA00023136"/>
    </source>
</evidence>
<proteinExistence type="inferred from homology"/>
<keyword evidence="6" id="KW-0812">Transmembrane</keyword>
<dbReference type="NCBIfam" id="TIGR02532">
    <property type="entry name" value="IV_pilin_GFxxxE"/>
    <property type="match status" value="1"/>
</dbReference>
<evidence type="ECO:0000256" key="10">
    <source>
        <dbReference type="ARBA" id="ARBA00030775"/>
    </source>
</evidence>
<name>A0ABS2IK30_9GAMM</name>
<evidence type="ECO:0000256" key="2">
    <source>
        <dbReference type="ARBA" id="ARBA00021549"/>
    </source>
</evidence>
<keyword evidence="8" id="KW-0472">Membrane</keyword>
<organism evidence="12 13">
    <name type="scientific">Zestomonas insulae</name>
    <dbReference type="NCBI Taxonomy" id="2809017"/>
    <lineage>
        <taxon>Bacteria</taxon>
        <taxon>Pseudomonadati</taxon>
        <taxon>Pseudomonadota</taxon>
        <taxon>Gammaproteobacteria</taxon>
        <taxon>Pseudomonadales</taxon>
        <taxon>Pseudomonadaceae</taxon>
        <taxon>Zestomonas</taxon>
    </lineage>
</organism>
<evidence type="ECO:0000256" key="1">
    <source>
        <dbReference type="ARBA" id="ARBA00004377"/>
    </source>
</evidence>
<keyword evidence="7" id="KW-1133">Transmembrane helix</keyword>
<keyword evidence="4" id="KW-0488">Methylation</keyword>
<dbReference type="InterPro" id="IPR022346">
    <property type="entry name" value="T2SS_GspH"/>
</dbReference>
<comment type="similarity">
    <text evidence="9">Belongs to the GSP H family.</text>
</comment>
<evidence type="ECO:0000256" key="4">
    <source>
        <dbReference type="ARBA" id="ARBA00022481"/>
    </source>
</evidence>
<dbReference type="Pfam" id="PF12019">
    <property type="entry name" value="GspH"/>
    <property type="match status" value="1"/>
</dbReference>
<evidence type="ECO:0000256" key="7">
    <source>
        <dbReference type="ARBA" id="ARBA00022989"/>
    </source>
</evidence>
<evidence type="ECO:0000259" key="11">
    <source>
        <dbReference type="Pfam" id="PF12019"/>
    </source>
</evidence>
<protein>
    <recommendedName>
        <fullName evidence="2">Type II secretion system protein H</fullName>
    </recommendedName>
    <alternativeName>
        <fullName evidence="10">General secretion pathway protein H</fullName>
    </alternativeName>
</protein>
<gene>
    <name evidence="12" type="ORF">JQX08_20500</name>
</gene>
<keyword evidence="5" id="KW-0997">Cell inner membrane</keyword>
<keyword evidence="3" id="KW-1003">Cell membrane</keyword>
<feature type="domain" description="General secretion pathway GspH" evidence="11">
    <location>
        <begin position="48"/>
        <end position="150"/>
    </location>
</feature>
<sequence length="169" mass="19270">MPLNRPKAFSLIELLYTLALLSLFAFMALPAFGQLIEANRIQSLYSLLYRQLYQARASSILHNRDIEVCGSRDGLVCDDHWESGWLVRDHDSGEPITQHRLAPTDHLNWSGATARIRFRQNGTAPLGNGRFYLCDRKAKVVLQIVLNRQGRMRRVSGLESTQDPQMRCS</sequence>
<dbReference type="SUPFAM" id="SSF54523">
    <property type="entry name" value="Pili subunits"/>
    <property type="match status" value="1"/>
</dbReference>
<comment type="subcellular location">
    <subcellularLocation>
        <location evidence="1">Cell inner membrane</location>
        <topology evidence="1">Single-pass membrane protein</topology>
    </subcellularLocation>
</comment>
<evidence type="ECO:0000256" key="9">
    <source>
        <dbReference type="ARBA" id="ARBA00025772"/>
    </source>
</evidence>
<comment type="caution">
    <text evidence="12">The sequence shown here is derived from an EMBL/GenBank/DDBJ whole genome shotgun (WGS) entry which is preliminary data.</text>
</comment>
<accession>A0ABS2IK30</accession>
<evidence type="ECO:0000256" key="3">
    <source>
        <dbReference type="ARBA" id="ARBA00022475"/>
    </source>
</evidence>
<dbReference type="RefSeq" id="WP_205350275.1">
    <property type="nucleotide sequence ID" value="NZ_JAFEUP010000006.1"/>
</dbReference>
<evidence type="ECO:0000256" key="5">
    <source>
        <dbReference type="ARBA" id="ARBA00022519"/>
    </source>
</evidence>
<keyword evidence="13" id="KW-1185">Reference proteome</keyword>